<feature type="chain" id="PRO_5012393410" description="histidine kinase" evidence="14">
    <location>
        <begin position="25"/>
        <end position="620"/>
    </location>
</feature>
<dbReference type="InterPro" id="IPR003660">
    <property type="entry name" value="HAMP_dom"/>
</dbReference>
<dbReference type="KEGG" id="nja:NSJP_1830"/>
<evidence type="ECO:0000256" key="7">
    <source>
        <dbReference type="ARBA" id="ARBA00022741"/>
    </source>
</evidence>
<keyword evidence="5" id="KW-0597">Phosphoprotein</keyword>
<dbReference type="InterPro" id="IPR003661">
    <property type="entry name" value="HisK_dim/P_dom"/>
</dbReference>
<dbReference type="PROSITE" id="PS50109">
    <property type="entry name" value="HIS_KIN"/>
    <property type="match status" value="1"/>
</dbReference>
<keyword evidence="11 13" id="KW-0472">Membrane</keyword>
<dbReference type="SUPFAM" id="SSF158472">
    <property type="entry name" value="HAMP domain-like"/>
    <property type="match status" value="1"/>
</dbReference>
<dbReference type="GO" id="GO:0004721">
    <property type="term" value="F:phosphoprotein phosphatase activity"/>
    <property type="evidence" value="ECO:0007669"/>
    <property type="project" value="TreeGrafter"/>
</dbReference>
<dbReference type="NCBIfam" id="NF046044">
    <property type="entry name" value="PnpS"/>
    <property type="match status" value="1"/>
</dbReference>
<dbReference type="PROSITE" id="PS50885">
    <property type="entry name" value="HAMP"/>
    <property type="match status" value="1"/>
</dbReference>
<dbReference type="STRING" id="1325564.NSJP_1830"/>
<dbReference type="Pfam" id="PF00672">
    <property type="entry name" value="HAMP"/>
    <property type="match status" value="1"/>
</dbReference>
<dbReference type="InterPro" id="IPR036890">
    <property type="entry name" value="HATPase_C_sf"/>
</dbReference>
<dbReference type="GO" id="GO:0016036">
    <property type="term" value="P:cellular response to phosphate starvation"/>
    <property type="evidence" value="ECO:0007669"/>
    <property type="project" value="TreeGrafter"/>
</dbReference>
<feature type="coiled-coil region" evidence="12">
    <location>
        <begin position="235"/>
        <end position="262"/>
    </location>
</feature>
<evidence type="ECO:0000259" key="16">
    <source>
        <dbReference type="PROSITE" id="PS50112"/>
    </source>
</evidence>
<keyword evidence="10" id="KW-0902">Two-component regulatory system</keyword>
<accession>A0A1W1I4S5</accession>
<feature type="transmembrane region" description="Helical" evidence="13">
    <location>
        <begin position="178"/>
        <end position="197"/>
    </location>
</feature>
<dbReference type="InterPro" id="IPR013767">
    <property type="entry name" value="PAS_fold"/>
</dbReference>
<evidence type="ECO:0000256" key="13">
    <source>
        <dbReference type="SAM" id="Phobius"/>
    </source>
</evidence>
<dbReference type="Pfam" id="PF00989">
    <property type="entry name" value="PAS"/>
    <property type="match status" value="1"/>
</dbReference>
<dbReference type="InterPro" id="IPR003594">
    <property type="entry name" value="HATPase_dom"/>
</dbReference>
<name>A0A1W1I4S5_9BACT</name>
<dbReference type="InterPro" id="IPR004358">
    <property type="entry name" value="Sig_transdc_His_kin-like_C"/>
</dbReference>
<dbReference type="NCBIfam" id="TIGR00229">
    <property type="entry name" value="sensory_box"/>
    <property type="match status" value="1"/>
</dbReference>
<dbReference type="SMART" id="SM00304">
    <property type="entry name" value="HAMP"/>
    <property type="match status" value="1"/>
</dbReference>
<dbReference type="PANTHER" id="PTHR45453">
    <property type="entry name" value="PHOSPHATE REGULON SENSOR PROTEIN PHOR"/>
    <property type="match status" value="1"/>
</dbReference>
<dbReference type="SUPFAM" id="SSF47384">
    <property type="entry name" value="Homodimeric domain of signal transducing histidine kinase"/>
    <property type="match status" value="1"/>
</dbReference>
<evidence type="ECO:0000256" key="6">
    <source>
        <dbReference type="ARBA" id="ARBA00022679"/>
    </source>
</evidence>
<evidence type="ECO:0000256" key="5">
    <source>
        <dbReference type="ARBA" id="ARBA00022553"/>
    </source>
</evidence>
<evidence type="ECO:0000256" key="12">
    <source>
        <dbReference type="SAM" id="Coils"/>
    </source>
</evidence>
<dbReference type="PROSITE" id="PS51257">
    <property type="entry name" value="PROKAR_LIPOPROTEIN"/>
    <property type="match status" value="1"/>
</dbReference>
<dbReference type="Gene3D" id="1.10.287.130">
    <property type="match status" value="1"/>
</dbReference>
<evidence type="ECO:0000259" key="17">
    <source>
        <dbReference type="PROSITE" id="PS50885"/>
    </source>
</evidence>
<proteinExistence type="predicted"/>
<dbReference type="InterPro" id="IPR036097">
    <property type="entry name" value="HisK_dim/P_sf"/>
</dbReference>
<dbReference type="Pfam" id="PF02518">
    <property type="entry name" value="HATPase_c"/>
    <property type="match status" value="1"/>
</dbReference>
<keyword evidence="6 18" id="KW-0808">Transferase</keyword>
<evidence type="ECO:0000313" key="18">
    <source>
        <dbReference type="EMBL" id="SLM48002.1"/>
    </source>
</evidence>
<dbReference type="CDD" id="cd00075">
    <property type="entry name" value="HATPase"/>
    <property type="match status" value="1"/>
</dbReference>
<evidence type="ECO:0000256" key="9">
    <source>
        <dbReference type="ARBA" id="ARBA00022840"/>
    </source>
</evidence>
<evidence type="ECO:0000256" key="10">
    <source>
        <dbReference type="ARBA" id="ARBA00023012"/>
    </source>
</evidence>
<evidence type="ECO:0000256" key="11">
    <source>
        <dbReference type="ARBA" id="ARBA00023136"/>
    </source>
</evidence>
<dbReference type="SMART" id="SM00091">
    <property type="entry name" value="PAS"/>
    <property type="match status" value="1"/>
</dbReference>
<dbReference type="OrthoDB" id="9813151at2"/>
<dbReference type="CDD" id="cd00082">
    <property type="entry name" value="HisKA"/>
    <property type="match status" value="1"/>
</dbReference>
<feature type="domain" description="Histidine kinase" evidence="15">
    <location>
        <begin position="378"/>
        <end position="606"/>
    </location>
</feature>
<dbReference type="GO" id="GO:0000155">
    <property type="term" value="F:phosphorelay sensor kinase activity"/>
    <property type="evidence" value="ECO:0007669"/>
    <property type="project" value="InterPro"/>
</dbReference>
<dbReference type="SMART" id="SM00388">
    <property type="entry name" value="HisKA"/>
    <property type="match status" value="1"/>
</dbReference>
<evidence type="ECO:0000256" key="3">
    <source>
        <dbReference type="ARBA" id="ARBA00012438"/>
    </source>
</evidence>
<keyword evidence="13" id="KW-1133">Transmembrane helix</keyword>
<feature type="signal peptide" evidence="14">
    <location>
        <begin position="1"/>
        <end position="24"/>
    </location>
</feature>
<dbReference type="PRINTS" id="PR00344">
    <property type="entry name" value="BCTRLSENSOR"/>
</dbReference>
<dbReference type="GO" id="GO:0006355">
    <property type="term" value="P:regulation of DNA-templated transcription"/>
    <property type="evidence" value="ECO:0007669"/>
    <property type="project" value="InterPro"/>
</dbReference>
<feature type="domain" description="HAMP" evidence="17">
    <location>
        <begin position="198"/>
        <end position="250"/>
    </location>
</feature>
<reference evidence="18 19" key="1">
    <citation type="submission" date="2017-03" db="EMBL/GenBank/DDBJ databases">
        <authorList>
            <person name="Afonso C.L."/>
            <person name="Miller P.J."/>
            <person name="Scott M.A."/>
            <person name="Spackman E."/>
            <person name="Goraichik I."/>
            <person name="Dimitrov K.M."/>
            <person name="Suarez D.L."/>
            <person name="Swayne D.E."/>
        </authorList>
    </citation>
    <scope>NUCLEOTIDE SEQUENCE [LARGE SCALE GENOMIC DNA]</scope>
    <source>
        <strain evidence="18">Genome sequencing of Nitrospira japonica strain NJ11</strain>
    </source>
</reference>
<gene>
    <name evidence="18" type="ORF">NSJP_1830</name>
</gene>
<dbReference type="CDD" id="cd06225">
    <property type="entry name" value="HAMP"/>
    <property type="match status" value="1"/>
</dbReference>
<dbReference type="InterPro" id="IPR035965">
    <property type="entry name" value="PAS-like_dom_sf"/>
</dbReference>
<evidence type="ECO:0000313" key="19">
    <source>
        <dbReference type="Proteomes" id="UP000192042"/>
    </source>
</evidence>
<keyword evidence="4" id="KW-1003">Cell membrane</keyword>
<keyword evidence="7" id="KW-0547">Nucleotide-binding</keyword>
<dbReference type="InterPro" id="IPR050351">
    <property type="entry name" value="BphY/WalK/GraS-like"/>
</dbReference>
<dbReference type="Pfam" id="PF00512">
    <property type="entry name" value="HisKA"/>
    <property type="match status" value="1"/>
</dbReference>
<dbReference type="EC" id="2.7.13.3" evidence="3"/>
<evidence type="ECO:0000256" key="4">
    <source>
        <dbReference type="ARBA" id="ARBA00022475"/>
    </source>
</evidence>
<evidence type="ECO:0000256" key="1">
    <source>
        <dbReference type="ARBA" id="ARBA00000085"/>
    </source>
</evidence>
<dbReference type="AlphaFoldDB" id="A0A1W1I4S5"/>
<keyword evidence="14" id="KW-0732">Signal</keyword>
<dbReference type="FunFam" id="1.10.287.130:FF:000008">
    <property type="entry name" value="Two-component sensor histidine kinase"/>
    <property type="match status" value="1"/>
</dbReference>
<dbReference type="InterPro" id="IPR000014">
    <property type="entry name" value="PAS"/>
</dbReference>
<dbReference type="CDD" id="cd00130">
    <property type="entry name" value="PAS"/>
    <property type="match status" value="1"/>
</dbReference>
<dbReference type="PANTHER" id="PTHR45453:SF1">
    <property type="entry name" value="PHOSPHATE REGULON SENSOR PROTEIN PHOR"/>
    <property type="match status" value="1"/>
</dbReference>
<organism evidence="18 19">
    <name type="scientific">Nitrospira japonica</name>
    <dbReference type="NCBI Taxonomy" id="1325564"/>
    <lineage>
        <taxon>Bacteria</taxon>
        <taxon>Pseudomonadati</taxon>
        <taxon>Nitrospirota</taxon>
        <taxon>Nitrospiria</taxon>
        <taxon>Nitrospirales</taxon>
        <taxon>Nitrospiraceae</taxon>
        <taxon>Nitrospira</taxon>
    </lineage>
</organism>
<evidence type="ECO:0000256" key="2">
    <source>
        <dbReference type="ARBA" id="ARBA00004236"/>
    </source>
</evidence>
<feature type="domain" description="PAS" evidence="16">
    <location>
        <begin position="255"/>
        <end position="310"/>
    </location>
</feature>
<comment type="catalytic activity">
    <reaction evidence="1">
        <text>ATP + protein L-histidine = ADP + protein N-phospho-L-histidine.</text>
        <dbReference type="EC" id="2.7.13.3"/>
    </reaction>
</comment>
<dbReference type="PROSITE" id="PS50112">
    <property type="entry name" value="PAS"/>
    <property type="match status" value="1"/>
</dbReference>
<sequence>MNLSIRWKVTLATLFALACGFAMAGFLAERSLERQELAQSHRNLDVRTEMVAHELRPWLRAHAPRFTDPAFQVLVRELGAKALARITLIAPDGLVLADSAVASEHLPGVENHRTRPEVEQALAQGDGSDLRASQTTGERTLYHAILLTEQDGSPSIVLRLGLPIVTLEEELSQLRRHLVLAFGSAFLVAVGLSILLARSLTKPLSDMAAAARRLADGDAAARIQITSRDEAGLLGETLNRMADELRAKIEEVSEDRSQLLAMLTSMVEGVMVLDYRGRVLQVNPALERMFNVTRAEARGRKFSDVFGHPQLALLVSTVLSTRVGQEDEILLSPSSRCLHIEASVAGGEQENEACAVLVFHDITELRRLEKIRKDFVANVSHELRTPLTSIKGYVEALLDGGKDDPDTSAKFLDIILKQSDRLNLILEDLLQLSKIESGQVLLRREPLQIEMIVERTMAMMRPLAGKKGHRLVENIPSGLPLVNGDEERLGQVLSNLLDNAIKYTPEGGSITVAARHVAPGGSPAGGKSESLEISVADTGIGIPESDRPRVFERFYRVDKARSREMGGTGLGLAIVRHIVEGHGGQVWVEGNRPCGSRFVVRLPVQPSDQAAGHPSLVPTK</sequence>
<protein>
    <recommendedName>
        <fullName evidence="3">histidine kinase</fullName>
        <ecNumber evidence="3">2.7.13.3</ecNumber>
    </recommendedName>
</protein>
<dbReference type="FunFam" id="3.30.565.10:FF:000006">
    <property type="entry name" value="Sensor histidine kinase WalK"/>
    <property type="match status" value="1"/>
</dbReference>
<dbReference type="SUPFAM" id="SSF55874">
    <property type="entry name" value="ATPase domain of HSP90 chaperone/DNA topoisomerase II/histidine kinase"/>
    <property type="match status" value="1"/>
</dbReference>
<dbReference type="Gene3D" id="3.30.565.10">
    <property type="entry name" value="Histidine kinase-like ATPase, C-terminal domain"/>
    <property type="match status" value="1"/>
</dbReference>
<dbReference type="GO" id="GO:0005886">
    <property type="term" value="C:plasma membrane"/>
    <property type="evidence" value="ECO:0007669"/>
    <property type="project" value="UniProtKB-SubCell"/>
</dbReference>
<dbReference type="SMART" id="SM00387">
    <property type="entry name" value="HATPase_c"/>
    <property type="match status" value="1"/>
</dbReference>
<dbReference type="Proteomes" id="UP000192042">
    <property type="component" value="Chromosome I"/>
</dbReference>
<keyword evidence="9" id="KW-0067">ATP-binding</keyword>
<dbReference type="Gene3D" id="6.10.340.10">
    <property type="match status" value="1"/>
</dbReference>
<evidence type="ECO:0000259" key="15">
    <source>
        <dbReference type="PROSITE" id="PS50109"/>
    </source>
</evidence>
<dbReference type="GO" id="GO:0005524">
    <property type="term" value="F:ATP binding"/>
    <property type="evidence" value="ECO:0007669"/>
    <property type="project" value="UniProtKB-KW"/>
</dbReference>
<dbReference type="Gene3D" id="3.30.450.20">
    <property type="entry name" value="PAS domain"/>
    <property type="match status" value="2"/>
</dbReference>
<keyword evidence="19" id="KW-1185">Reference proteome</keyword>
<evidence type="ECO:0000256" key="14">
    <source>
        <dbReference type="SAM" id="SignalP"/>
    </source>
</evidence>
<keyword evidence="13" id="KW-0812">Transmembrane</keyword>
<dbReference type="RefSeq" id="WP_080886457.1">
    <property type="nucleotide sequence ID" value="NZ_LT828648.1"/>
</dbReference>
<dbReference type="EMBL" id="LT828648">
    <property type="protein sequence ID" value="SLM48002.1"/>
    <property type="molecule type" value="Genomic_DNA"/>
</dbReference>
<keyword evidence="8 18" id="KW-0418">Kinase</keyword>
<evidence type="ECO:0000256" key="8">
    <source>
        <dbReference type="ARBA" id="ARBA00022777"/>
    </source>
</evidence>
<dbReference type="SUPFAM" id="SSF55785">
    <property type="entry name" value="PYP-like sensor domain (PAS domain)"/>
    <property type="match status" value="1"/>
</dbReference>
<comment type="subcellular location">
    <subcellularLocation>
        <location evidence="2">Cell membrane</location>
    </subcellularLocation>
</comment>
<keyword evidence="12" id="KW-0175">Coiled coil</keyword>
<dbReference type="InterPro" id="IPR005467">
    <property type="entry name" value="His_kinase_dom"/>
</dbReference>